<dbReference type="EMBL" id="LVKK01000032">
    <property type="protein sequence ID" value="OAG40582.1"/>
    <property type="molecule type" value="Genomic_DNA"/>
</dbReference>
<evidence type="ECO:0000313" key="4">
    <source>
        <dbReference type="Proteomes" id="UP000077002"/>
    </source>
</evidence>
<feature type="compositionally biased region" description="Basic and acidic residues" evidence="2">
    <location>
        <begin position="386"/>
        <end position="413"/>
    </location>
</feature>
<protein>
    <submittedName>
        <fullName evidence="3">Uncharacterized protein</fullName>
    </submittedName>
</protein>
<feature type="compositionally biased region" description="Polar residues" evidence="2">
    <location>
        <begin position="959"/>
        <end position="975"/>
    </location>
</feature>
<feature type="region of interest" description="Disordered" evidence="2">
    <location>
        <begin position="1048"/>
        <end position="1082"/>
    </location>
</feature>
<feature type="region of interest" description="Disordered" evidence="2">
    <location>
        <begin position="25"/>
        <end position="81"/>
    </location>
</feature>
<gene>
    <name evidence="3" type="ORF">AYO21_05283</name>
</gene>
<sequence>MGANNSTIDANLPIFSQQLGKITIKPLKPHPSSLRSSREANETAAASIGHSQDRVASDSPEILSPKAPSRPRWLPPVESRETVKSQAFQIDGWRIVDGSDEIYESIDTERTSYPQATSFNSQIDAEYSDLDIKPSLAEIDDALAVYQEDSPLSHQKTGSNLPIVLDSPPARAKRSLSVSPAQKNKRRLLPTKRAVEIADQKCDTFGENEANASEPQASTYRQAEFGFFNPFPNGFPLDEEDWLRPDPHPGSCLYQDSEDEDEGYWSKIISPANSGEGGTSEEQRTRLNELLSRHHQPKPKQREIKEETSNIELDEEQKFLDLAREHMHRYQEEGAERSRQLREKALRRRGLLTNSERGSDSEYSRTISDTDVDHDNDSTTGLFSDDNGHADEPRDLAQHSKNSESRERGDKSKTVQRTDVLAGARNPPNWIQSQPLSDDRDAKIGRDKLGAIPLGDDHLREAKRAIRPGLAAKGSVSTPPPSRQFIADDGNCRARRQNPLPERPDGSTIYAECNREQQLSATPEHHAPRHLKCNTEQQPQISATEISAIENETPLYLGRNTVQQSQIGPGAENETCRIYPRPLSSHETDTAERGAINEEKRNPKPLTRPLSGLEALAAKRVTVSDSESTSRPLDRVLSQPQKLPRKRDLVPPDPRATESQPSGEHTAPPSALGPRRNQGLTLPKNFDQLSEEEKDVIVQHEIAKERKRDLDALGGVFWTFAQLRCFSDREITERTMQTETNELYDIGRFISLVIEQGKPGKMRRTRVQDIRDNIRRRVQKAAESLEEPSDVAVMTEMRRTFSQKHIDFINDETPKVQKEIDHWGGLRSERKSRRHSIRPREHRKKERPSVRTEKKSSKKQVRFVEDGTRAARDKRPMSRARAVDGRQAQSDNREEIINKLKAQLRFFETADQDEVAELQSQVAEIEAELELATQYRHDNDEESEEDDGADFVFGAGQNAQSVSQGSAMDQSQNRESFTEEKKDIAEIKRLEDGCQRDSAPHGPTPSQQQRDPELLGQMRMKRSQAMQSQGFDPELLRQMQLRREQQLEALTDPTIIDRATAGESDSETELGSEDASDGDRGENDQVFRYTVWGVFRGVEIYKDADHYYFLKTYDAAKAQDKVREIVTGVHRYAASATGIEVSRVSMKTELKYELMEQHIALGDDETVQAKVWIERDLVDLGQKVFRAAKRQRAVKQAATFAVYWEKTITPVVRRDGETETEADRGRGSDELDDVFSEFAEDRAQVAAAIAAAPVTIFIPQDEIEHFTTPILANRHAKAVYLEWHNTFLPGWQDEGYRRLEEESMEQYLETLGDWGLFVREESFERVEKGGGRGGRGGHGGHGGQRRVEEKIRVWVKKIAVKGPGN</sequence>
<feature type="coiled-coil region" evidence="1">
    <location>
        <begin position="908"/>
        <end position="935"/>
    </location>
</feature>
<keyword evidence="1" id="KW-0175">Coiled coil</keyword>
<feature type="region of interest" description="Disordered" evidence="2">
    <location>
        <begin position="346"/>
        <end position="441"/>
    </location>
</feature>
<evidence type="ECO:0000313" key="3">
    <source>
        <dbReference type="EMBL" id="OAG40582.1"/>
    </source>
</evidence>
<feature type="compositionally biased region" description="Basic residues" evidence="2">
    <location>
        <begin position="830"/>
        <end position="846"/>
    </location>
</feature>
<dbReference type="Proteomes" id="UP000077002">
    <property type="component" value="Unassembled WGS sequence"/>
</dbReference>
<reference evidence="3 4" key="1">
    <citation type="submission" date="2016-03" db="EMBL/GenBank/DDBJ databases">
        <title>Draft genome sequence of the Fonsecaea monophora CBS 269.37.</title>
        <authorList>
            <person name="Bombassaro A."/>
            <person name="Vinicius W.A."/>
            <person name="De Hoog S."/>
            <person name="Sun J."/>
            <person name="Souza E.M."/>
            <person name="Raittz R.T."/>
            <person name="Costa F."/>
            <person name="Leao A.C."/>
            <person name="Tadra-Sfeir M.Z."/>
            <person name="Baura V."/>
            <person name="Balsanelli E."/>
            <person name="Pedrosa F.O."/>
            <person name="Moreno L.F."/>
            <person name="Steffens M.B."/>
            <person name="Xi L."/>
            <person name="Bocca A.L."/>
            <person name="Felipe M.S."/>
            <person name="Teixeira M."/>
            <person name="Telles Filho F.Q."/>
            <person name="Azevedo C.M."/>
            <person name="Gomes R."/>
            <person name="Vicente V.A."/>
        </authorList>
    </citation>
    <scope>NUCLEOTIDE SEQUENCE [LARGE SCALE GENOMIC DNA]</scope>
    <source>
        <strain evidence="3 4">CBS 269.37</strain>
    </source>
</reference>
<comment type="caution">
    <text evidence="3">The sequence shown here is derived from an EMBL/GenBank/DDBJ whole genome shotgun (WGS) entry which is preliminary data.</text>
</comment>
<feature type="compositionally biased region" description="Basic and acidic residues" evidence="2">
    <location>
        <begin position="584"/>
        <end position="602"/>
    </location>
</feature>
<dbReference type="RefSeq" id="XP_022512534.1">
    <property type="nucleotide sequence ID" value="XM_022655253.1"/>
</dbReference>
<dbReference type="OrthoDB" id="4157653at2759"/>
<proteinExistence type="predicted"/>
<name>A0A177FAX7_9EURO</name>
<feature type="region of interest" description="Disordered" evidence="2">
    <location>
        <begin position="564"/>
        <end position="682"/>
    </location>
</feature>
<evidence type="ECO:0000256" key="1">
    <source>
        <dbReference type="SAM" id="Coils"/>
    </source>
</evidence>
<feature type="region of interest" description="Disordered" evidence="2">
    <location>
        <begin position="993"/>
        <end position="1012"/>
    </location>
</feature>
<feature type="compositionally biased region" description="Basic and acidic residues" evidence="2">
    <location>
        <begin position="862"/>
        <end position="884"/>
    </location>
</feature>
<feature type="region of interest" description="Disordered" evidence="2">
    <location>
        <begin position="291"/>
        <end position="312"/>
    </location>
</feature>
<keyword evidence="4" id="KW-1185">Reference proteome</keyword>
<feature type="region of interest" description="Disordered" evidence="2">
    <location>
        <begin position="959"/>
        <end position="980"/>
    </location>
</feature>
<feature type="region of interest" description="Disordered" evidence="2">
    <location>
        <begin position="824"/>
        <end position="890"/>
    </location>
</feature>
<organism evidence="3 4">
    <name type="scientific">Fonsecaea monophora</name>
    <dbReference type="NCBI Taxonomy" id="254056"/>
    <lineage>
        <taxon>Eukaryota</taxon>
        <taxon>Fungi</taxon>
        <taxon>Dikarya</taxon>
        <taxon>Ascomycota</taxon>
        <taxon>Pezizomycotina</taxon>
        <taxon>Eurotiomycetes</taxon>
        <taxon>Chaetothyriomycetidae</taxon>
        <taxon>Chaetothyriales</taxon>
        <taxon>Herpotrichiellaceae</taxon>
        <taxon>Fonsecaea</taxon>
    </lineage>
</organism>
<evidence type="ECO:0000256" key="2">
    <source>
        <dbReference type="SAM" id="MobiDB-lite"/>
    </source>
</evidence>
<accession>A0A177FAX7</accession>
<dbReference type="GeneID" id="34600450"/>
<feature type="compositionally biased region" description="Acidic residues" evidence="2">
    <location>
        <begin position="1064"/>
        <end position="1076"/>
    </location>
</feature>